<dbReference type="Proteomes" id="UP000268093">
    <property type="component" value="Unassembled WGS sequence"/>
</dbReference>
<proteinExistence type="predicted"/>
<reference evidence="3 4" key="1">
    <citation type="journal article" date="2018" name="New Phytol.">
        <title>Phylogenomics of Endogonaceae and evolution of mycorrhizas within Mucoromycota.</title>
        <authorList>
            <person name="Chang Y."/>
            <person name="Desiro A."/>
            <person name="Na H."/>
            <person name="Sandor L."/>
            <person name="Lipzen A."/>
            <person name="Clum A."/>
            <person name="Barry K."/>
            <person name="Grigoriev I.V."/>
            <person name="Martin F.M."/>
            <person name="Stajich J.E."/>
            <person name="Smith M.E."/>
            <person name="Bonito G."/>
            <person name="Spatafora J.W."/>
        </authorList>
    </citation>
    <scope>NUCLEOTIDE SEQUENCE [LARGE SCALE GENOMIC DNA]</scope>
    <source>
        <strain evidence="3 4">GMNB39</strain>
    </source>
</reference>
<dbReference type="EMBL" id="RBNI01002405">
    <property type="protein sequence ID" value="RUP49318.1"/>
    <property type="molecule type" value="Genomic_DNA"/>
</dbReference>
<evidence type="ECO:0000313" key="4">
    <source>
        <dbReference type="Proteomes" id="UP000268093"/>
    </source>
</evidence>
<keyword evidence="2" id="KW-0732">Signal</keyword>
<evidence type="ECO:0000256" key="1">
    <source>
        <dbReference type="SAM" id="MobiDB-lite"/>
    </source>
</evidence>
<dbReference type="AlphaFoldDB" id="A0A433DER5"/>
<evidence type="ECO:0000313" key="3">
    <source>
        <dbReference type="EMBL" id="RUP49318.1"/>
    </source>
</evidence>
<gene>
    <name evidence="3" type="ORF">BC936DRAFT_142793</name>
</gene>
<feature type="region of interest" description="Disordered" evidence="1">
    <location>
        <begin position="38"/>
        <end position="70"/>
    </location>
</feature>
<sequence length="127" mass="15343">MAEYMSLIILWLVIPSLYIQTKRDHSLRKLQQRHAIFPHSQDGPRRPCRSNLTYYSPPRPYRRSHNRTQAKNSGEFRRYAKFILRHVSVRVVVDRLWNARVKAVKEQKKVEEEVRLLTVRSTKHYMQ</sequence>
<organism evidence="3 4">
    <name type="scientific">Jimgerdemannia flammicorona</name>
    <dbReference type="NCBI Taxonomy" id="994334"/>
    <lineage>
        <taxon>Eukaryota</taxon>
        <taxon>Fungi</taxon>
        <taxon>Fungi incertae sedis</taxon>
        <taxon>Mucoromycota</taxon>
        <taxon>Mucoromycotina</taxon>
        <taxon>Endogonomycetes</taxon>
        <taxon>Endogonales</taxon>
        <taxon>Endogonaceae</taxon>
        <taxon>Jimgerdemannia</taxon>
    </lineage>
</organism>
<evidence type="ECO:0000256" key="2">
    <source>
        <dbReference type="SAM" id="SignalP"/>
    </source>
</evidence>
<accession>A0A433DER5</accession>
<feature type="signal peptide" evidence="2">
    <location>
        <begin position="1"/>
        <end position="21"/>
    </location>
</feature>
<feature type="chain" id="PRO_5019201383" evidence="2">
    <location>
        <begin position="22"/>
        <end position="127"/>
    </location>
</feature>
<keyword evidence="4" id="KW-1185">Reference proteome</keyword>
<name>A0A433DER5_9FUNG</name>
<comment type="caution">
    <text evidence="3">The sequence shown here is derived from an EMBL/GenBank/DDBJ whole genome shotgun (WGS) entry which is preliminary data.</text>
</comment>
<protein>
    <submittedName>
        <fullName evidence="3">Uncharacterized protein</fullName>
    </submittedName>
</protein>